<organism evidence="1 2">
    <name type="scientific">Novosphingobium jiangmenense</name>
    <dbReference type="NCBI Taxonomy" id="2791981"/>
    <lineage>
        <taxon>Bacteria</taxon>
        <taxon>Pseudomonadati</taxon>
        <taxon>Pseudomonadota</taxon>
        <taxon>Alphaproteobacteria</taxon>
        <taxon>Sphingomonadales</taxon>
        <taxon>Sphingomonadaceae</taxon>
        <taxon>Novosphingobium</taxon>
    </lineage>
</organism>
<sequence>MDASILRSVIAKAIGLDTEFGTQKNLKKLLGALNNLTSNPSDPSYQTAFSEAFKEAKLSFAKMKSHLTPGDWDRLEEIGGKQDFDSYIIDKIEDSIQENPATPAVIRDELQEIVSDRDDEIEKYRMLLEGLEHFGIEDPGNDVDHGQVGFKIPRKLFQNAFSVFINELNFLKALMRLISEAQGENPEEIEVGALSTTDPVVWLVVSYGVAKSIGKLTDWALGTWKTVEEIRKIRAETSKLQAFKDEEVEKIFGPKIEEQINLAIKTKVDELTQSLKPAARKNEVRNGLSVTLRQFLARVERGLTVDVRYLPPPQDADVVGDDGMSQTERRMQEIHDVANNLAFKRPAGEPVLRLEAANDQDARP</sequence>
<reference evidence="1 2" key="1">
    <citation type="submission" date="2020-11" db="EMBL/GenBank/DDBJ databases">
        <title>The genome sequence of Novosphingobium sp. 1Y9A.</title>
        <authorList>
            <person name="Liu Y."/>
        </authorList>
    </citation>
    <scope>NUCLEOTIDE SEQUENCE [LARGE SCALE GENOMIC DNA]</scope>
    <source>
        <strain evidence="1 2">1Y9A</strain>
    </source>
</reference>
<evidence type="ECO:0000313" key="2">
    <source>
        <dbReference type="Proteomes" id="UP000600799"/>
    </source>
</evidence>
<protein>
    <submittedName>
        <fullName evidence="1">Uncharacterized protein</fullName>
    </submittedName>
</protein>
<accession>A0ABS0HIT6</accession>
<gene>
    <name evidence="1" type="ORF">I2488_12845</name>
</gene>
<name>A0ABS0HIT6_9SPHN</name>
<evidence type="ECO:0000313" key="1">
    <source>
        <dbReference type="EMBL" id="MBF9151896.1"/>
    </source>
</evidence>
<comment type="caution">
    <text evidence="1">The sequence shown here is derived from an EMBL/GenBank/DDBJ whole genome shotgun (WGS) entry which is preliminary data.</text>
</comment>
<keyword evidence="2" id="KW-1185">Reference proteome</keyword>
<dbReference type="EMBL" id="JADQDC010000008">
    <property type="protein sequence ID" value="MBF9151896.1"/>
    <property type="molecule type" value="Genomic_DNA"/>
</dbReference>
<proteinExistence type="predicted"/>
<dbReference type="RefSeq" id="WP_196276209.1">
    <property type="nucleotide sequence ID" value="NZ_JADQDC010000008.1"/>
</dbReference>
<dbReference type="Proteomes" id="UP000600799">
    <property type="component" value="Unassembled WGS sequence"/>
</dbReference>